<proteinExistence type="predicted"/>
<evidence type="ECO:0000313" key="3">
    <source>
        <dbReference type="Proteomes" id="UP000295680"/>
    </source>
</evidence>
<gene>
    <name evidence="2" type="ORF">EV192_1066</name>
</gene>
<dbReference type="EMBL" id="SLWS01000006">
    <property type="protein sequence ID" value="TCO56533.1"/>
    <property type="molecule type" value="Genomic_DNA"/>
</dbReference>
<dbReference type="Proteomes" id="UP000295680">
    <property type="component" value="Unassembled WGS sequence"/>
</dbReference>
<dbReference type="AlphaFoldDB" id="A0A4R2JAQ9"/>
<dbReference type="Pfam" id="PF04341">
    <property type="entry name" value="DUF485"/>
    <property type="match status" value="1"/>
</dbReference>
<feature type="transmembrane region" description="Helical" evidence="1">
    <location>
        <begin position="83"/>
        <end position="104"/>
    </location>
</feature>
<keyword evidence="1" id="KW-0812">Transmembrane</keyword>
<accession>A0A4R2JAQ9</accession>
<evidence type="ECO:0000256" key="1">
    <source>
        <dbReference type="SAM" id="Phobius"/>
    </source>
</evidence>
<feature type="transmembrane region" description="Helical" evidence="1">
    <location>
        <begin position="49"/>
        <end position="71"/>
    </location>
</feature>
<dbReference type="PANTHER" id="PTHR38441:SF1">
    <property type="entry name" value="MEMBRANE PROTEIN"/>
    <property type="match status" value="1"/>
</dbReference>
<dbReference type="InterPro" id="IPR007436">
    <property type="entry name" value="DUF485"/>
</dbReference>
<keyword evidence="1" id="KW-0472">Membrane</keyword>
<keyword evidence="3" id="KW-1185">Reference proteome</keyword>
<dbReference type="OrthoDB" id="3543412at2"/>
<reference evidence="2 3" key="1">
    <citation type="submission" date="2019-03" db="EMBL/GenBank/DDBJ databases">
        <title>Genomic Encyclopedia of Type Strains, Phase IV (KMG-IV): sequencing the most valuable type-strain genomes for metagenomic binning, comparative biology and taxonomic classification.</title>
        <authorList>
            <person name="Goeker M."/>
        </authorList>
    </citation>
    <scope>NUCLEOTIDE SEQUENCE [LARGE SCALE GENOMIC DNA]</scope>
    <source>
        <strain evidence="2 3">DSM 45934</strain>
    </source>
</reference>
<sequence length="132" mass="15026">MTHWSGRTPSASFGTITETIEKDPEDGPDFIRIQESREFTELRSRLRRFVFPVSLLFLVWYLSFVVLAAYATDFMGRRVVGSVNVGLLLGLGQFASTVLITLWYRWYARRRIDPQVIAVDVEQNHAAAGGSR</sequence>
<dbReference type="RefSeq" id="WP_132119902.1">
    <property type="nucleotide sequence ID" value="NZ_SLWS01000006.1"/>
</dbReference>
<comment type="caution">
    <text evidence="2">The sequence shown here is derived from an EMBL/GenBank/DDBJ whole genome shotgun (WGS) entry which is preliminary data.</text>
</comment>
<name>A0A4R2JAQ9_9PSEU</name>
<dbReference type="PANTHER" id="PTHR38441">
    <property type="entry name" value="INTEGRAL MEMBRANE PROTEIN-RELATED"/>
    <property type="match status" value="1"/>
</dbReference>
<protein>
    <submittedName>
        <fullName evidence="2">Uncharacterized membrane protein (DUF485 family)</fullName>
    </submittedName>
</protein>
<organism evidence="2 3">
    <name type="scientific">Actinocrispum wychmicini</name>
    <dbReference type="NCBI Taxonomy" id="1213861"/>
    <lineage>
        <taxon>Bacteria</taxon>
        <taxon>Bacillati</taxon>
        <taxon>Actinomycetota</taxon>
        <taxon>Actinomycetes</taxon>
        <taxon>Pseudonocardiales</taxon>
        <taxon>Pseudonocardiaceae</taxon>
        <taxon>Actinocrispum</taxon>
    </lineage>
</organism>
<keyword evidence="1" id="KW-1133">Transmembrane helix</keyword>
<evidence type="ECO:0000313" key="2">
    <source>
        <dbReference type="EMBL" id="TCO56533.1"/>
    </source>
</evidence>